<dbReference type="Proteomes" id="UP001497512">
    <property type="component" value="Chromosome 4"/>
</dbReference>
<keyword evidence="5" id="KW-1185">Reference proteome</keyword>
<sequence length="439" mass="48360">MSASASMGKTADSRSNFSHTKAGSTINPVDDGPVESTSPQEYFSAAEEQEQEAGEEEDLTNKVLVVTAPCRIERSQGAGAKDLKKSKSSIQATVFDLFKGFSPGSDLTRFQLPPQFNLPKSQLQAYGESVYCCAQDLLGMCTAGATPLDRFLAVVGWHISTTRPAPFARAPYNPILGETHHVSAGDLNVICEQVSHHPPVSALYATSGSKKLQLLWWHHAVPRFCGNGVEITILGQRQLKLTEHHETYETTSPKLFIRFFPMPANEWLGNTTVRCIKSGLEASVSFRGRGFFGFRGSSNRVSGKIWEISTKRVLYELNGSWDKVVTVKNKHSGEICNLYDAQAAIVDIHAPVVENMKGVSSMESVNVWSDLTAALINGESAQAMRETKRGLEEMQRDLEQKRHASGVVWTPKHFRSTKEGTWVWHDEAAHVPCAPLVVK</sequence>
<evidence type="ECO:0000313" key="5">
    <source>
        <dbReference type="Proteomes" id="UP001497512"/>
    </source>
</evidence>
<feature type="compositionally biased region" description="Acidic residues" evidence="3">
    <location>
        <begin position="47"/>
        <end position="58"/>
    </location>
</feature>
<evidence type="ECO:0008006" key="6">
    <source>
        <dbReference type="Google" id="ProtNLM"/>
    </source>
</evidence>
<dbReference type="PROSITE" id="PS01013">
    <property type="entry name" value="OSBP"/>
    <property type="match status" value="1"/>
</dbReference>
<dbReference type="Gene3D" id="3.30.70.3490">
    <property type="match status" value="1"/>
</dbReference>
<dbReference type="PANTHER" id="PTHR10972">
    <property type="entry name" value="OXYSTEROL-BINDING PROTEIN-RELATED"/>
    <property type="match status" value="1"/>
</dbReference>
<protein>
    <recommendedName>
        <fullName evidence="6">Oxysterol-binding protein</fullName>
    </recommendedName>
</protein>
<reference evidence="4" key="1">
    <citation type="submission" date="2024-02" db="EMBL/GenBank/DDBJ databases">
        <authorList>
            <consortium name="ELIXIR-Norway"/>
            <consortium name="Elixir Norway"/>
        </authorList>
    </citation>
    <scope>NUCLEOTIDE SEQUENCE</scope>
</reference>
<dbReference type="Pfam" id="PF01237">
    <property type="entry name" value="Oxysterol_BP"/>
    <property type="match status" value="1"/>
</dbReference>
<evidence type="ECO:0000256" key="3">
    <source>
        <dbReference type="SAM" id="MobiDB-lite"/>
    </source>
</evidence>
<dbReference type="InterPro" id="IPR000648">
    <property type="entry name" value="Oxysterol-bd"/>
</dbReference>
<gene>
    <name evidence="4" type="ORF">CSSPTR1EN2_LOCUS17240</name>
</gene>
<feature type="compositionally biased region" description="Polar residues" evidence="3">
    <location>
        <begin position="1"/>
        <end position="27"/>
    </location>
</feature>
<accession>A0ABP0UL50</accession>
<feature type="region of interest" description="Disordered" evidence="3">
    <location>
        <begin position="1"/>
        <end position="60"/>
    </location>
</feature>
<proteinExistence type="inferred from homology"/>
<name>A0ABP0UL50_9BRYO</name>
<dbReference type="InterPro" id="IPR037239">
    <property type="entry name" value="OSBP_sf"/>
</dbReference>
<evidence type="ECO:0000256" key="1">
    <source>
        <dbReference type="ARBA" id="ARBA00008842"/>
    </source>
</evidence>
<dbReference type="Gene3D" id="2.40.160.120">
    <property type="match status" value="1"/>
</dbReference>
<dbReference type="EMBL" id="OZ019896">
    <property type="protein sequence ID" value="CAK9224255.1"/>
    <property type="molecule type" value="Genomic_DNA"/>
</dbReference>
<organism evidence="4 5">
    <name type="scientific">Sphagnum troendelagicum</name>
    <dbReference type="NCBI Taxonomy" id="128251"/>
    <lineage>
        <taxon>Eukaryota</taxon>
        <taxon>Viridiplantae</taxon>
        <taxon>Streptophyta</taxon>
        <taxon>Embryophyta</taxon>
        <taxon>Bryophyta</taxon>
        <taxon>Sphagnophytina</taxon>
        <taxon>Sphagnopsida</taxon>
        <taxon>Sphagnales</taxon>
        <taxon>Sphagnaceae</taxon>
        <taxon>Sphagnum</taxon>
    </lineage>
</organism>
<comment type="similarity">
    <text evidence="1 2">Belongs to the OSBP family.</text>
</comment>
<evidence type="ECO:0000313" key="4">
    <source>
        <dbReference type="EMBL" id="CAK9224255.1"/>
    </source>
</evidence>
<dbReference type="InterPro" id="IPR018494">
    <property type="entry name" value="Oxysterol-bd_CS"/>
</dbReference>
<dbReference type="PANTHER" id="PTHR10972:SF102">
    <property type="entry name" value="OXYSTEROL-BINDING PROTEIN"/>
    <property type="match status" value="1"/>
</dbReference>
<dbReference type="SUPFAM" id="SSF144000">
    <property type="entry name" value="Oxysterol-binding protein-like"/>
    <property type="match status" value="1"/>
</dbReference>
<evidence type="ECO:0000256" key="2">
    <source>
        <dbReference type="RuleBase" id="RU003844"/>
    </source>
</evidence>